<feature type="coiled-coil region" evidence="1">
    <location>
        <begin position="327"/>
        <end position="362"/>
    </location>
</feature>
<dbReference type="VEuPathDB" id="GiardiaDB:DHA2_15499"/>
<dbReference type="EMBL" id="AHGT01000024">
    <property type="protein sequence ID" value="ESU37625.1"/>
    <property type="molecule type" value="Genomic_DNA"/>
</dbReference>
<gene>
    <name evidence="2" type="ORF">DHA2_15499</name>
</gene>
<sequence>MQNLGEKKAKLIKTMSLRTGDLYNSRAQQSPALAASMRLSSLHDNGYRSASAYSSTSHRQTLGPINDLEHLELRQDLVDRESILALQQQRERLHEVEDLMRQKENEVEMAKMEALKGTARVDALEGALARTSARKTLLEKELADKSFAIEQERRLAESLRKEKQDLTSSIGAYRQRCDDAEARLRDADYRFADLSKRNAALERKCTDMESQLRGNDALRARLVDAEREIADLRLRLGQLEKENLALRKDVDFARNEAAFERQKRAELADKLAAADQLAAQRATDAYRLEQEVRARDALLHVKDSELESSKRLQDALARENYDSKRRCEDAERESRAAKSDLMREINDRTERARSRLQILERRALEEDLVSNNVDHIYALTSNANNRSVSNSALNYSQYNSGLGASNRPPIHSIASPIAVSRASGNMSKEQIRSLITNIDRSLVGN</sequence>
<proteinExistence type="predicted"/>
<evidence type="ECO:0000313" key="2">
    <source>
        <dbReference type="EMBL" id="ESU37625.1"/>
    </source>
</evidence>
<reference evidence="2 3" key="2">
    <citation type="journal article" date="2013" name="Genome Biol. Evol.">
        <title>Genome sequencing of Giardia lamblia genotypes A2 and B isolates (DH and GS) and comparative analysis with the genomes of genotypes A1 and E (WB and Pig).</title>
        <authorList>
            <person name="Adam R.D."/>
            <person name="Dahlstrom E.W."/>
            <person name="Martens C.A."/>
            <person name="Bruno D.P."/>
            <person name="Barbian K.D."/>
            <person name="Ricklefs S.M."/>
            <person name="Hernandez M.M."/>
            <person name="Narla N.P."/>
            <person name="Patel R.B."/>
            <person name="Porcella S.F."/>
            <person name="Nash T.E."/>
        </authorList>
    </citation>
    <scope>NUCLEOTIDE SEQUENCE [LARGE SCALE GENOMIC DNA]</scope>
    <source>
        <strain evidence="2 3">DH</strain>
    </source>
</reference>
<accession>V6TKZ3</accession>
<evidence type="ECO:0000256" key="1">
    <source>
        <dbReference type="SAM" id="Coils"/>
    </source>
</evidence>
<comment type="caution">
    <text evidence="2">The sequence shown here is derived from an EMBL/GenBank/DDBJ whole genome shotgun (WGS) entry which is preliminary data.</text>
</comment>
<name>V6TKZ3_GIAIN</name>
<organism evidence="2 3">
    <name type="scientific">Giardia intestinalis</name>
    <name type="common">Giardia lamblia</name>
    <dbReference type="NCBI Taxonomy" id="5741"/>
    <lineage>
        <taxon>Eukaryota</taxon>
        <taxon>Metamonada</taxon>
        <taxon>Diplomonadida</taxon>
        <taxon>Hexamitidae</taxon>
        <taxon>Giardiinae</taxon>
        <taxon>Giardia</taxon>
    </lineage>
</organism>
<dbReference type="AlphaFoldDB" id="V6TKZ3"/>
<evidence type="ECO:0000313" key="3">
    <source>
        <dbReference type="Proteomes" id="UP000018320"/>
    </source>
</evidence>
<feature type="coiled-coil region" evidence="1">
    <location>
        <begin position="86"/>
        <end position="270"/>
    </location>
</feature>
<dbReference type="VEuPathDB" id="GiardiaDB:GL50581_4172"/>
<reference evidence="3" key="1">
    <citation type="submission" date="2012-02" db="EMBL/GenBank/DDBJ databases">
        <title>Genome sequencing of Giardia lamblia Genotypes A2 and B isolates (DH and GS) and comparative analysis with the genomes of Genotypes A1 and E (WB and Pig).</title>
        <authorList>
            <person name="Adam R."/>
            <person name="Dahlstrom E."/>
            <person name="Martens C."/>
            <person name="Bruno D."/>
            <person name="Barbian K."/>
            <person name="Porcella S.F."/>
            <person name="Nash T."/>
        </authorList>
    </citation>
    <scope>NUCLEOTIDE SEQUENCE</scope>
    <source>
        <strain evidence="3">DH</strain>
    </source>
</reference>
<dbReference type="Proteomes" id="UP000018320">
    <property type="component" value="Unassembled WGS sequence"/>
</dbReference>
<keyword evidence="1" id="KW-0175">Coiled coil</keyword>
<dbReference type="Gene3D" id="1.20.5.340">
    <property type="match status" value="1"/>
</dbReference>
<dbReference type="VEuPathDB" id="GiardiaDB:GL50803_0015499"/>
<dbReference type="SUPFAM" id="SSF57997">
    <property type="entry name" value="Tropomyosin"/>
    <property type="match status" value="1"/>
</dbReference>
<protein>
    <submittedName>
        <fullName evidence="2">Chromosome segregation protein SMC</fullName>
    </submittedName>
</protein>
<dbReference type="VEuPathDB" id="GiardiaDB:QR46_1503"/>